<dbReference type="RefSeq" id="WP_381497713.1">
    <property type="nucleotide sequence ID" value="NZ_JBHUOM010000002.1"/>
</dbReference>
<gene>
    <name evidence="1" type="ORF">ACFS25_06360</name>
</gene>
<accession>A0ABW6AH18</accession>
<evidence type="ECO:0000313" key="2">
    <source>
        <dbReference type="Proteomes" id="UP001597512"/>
    </source>
</evidence>
<comment type="caution">
    <text evidence="1">The sequence shown here is derived from an EMBL/GenBank/DDBJ whole genome shotgun (WGS) entry which is preliminary data.</text>
</comment>
<name>A0ABW6AH18_9BACT</name>
<organism evidence="1 2">
    <name type="scientific">Spirosoma flavum</name>
    <dbReference type="NCBI Taxonomy" id="2048557"/>
    <lineage>
        <taxon>Bacteria</taxon>
        <taxon>Pseudomonadati</taxon>
        <taxon>Bacteroidota</taxon>
        <taxon>Cytophagia</taxon>
        <taxon>Cytophagales</taxon>
        <taxon>Cytophagaceae</taxon>
        <taxon>Spirosoma</taxon>
    </lineage>
</organism>
<keyword evidence="2" id="KW-1185">Reference proteome</keyword>
<sequence>MRSIIVDISVWIDCFPYLIAHYAIFYNIPMLHNDIDFDQIARFTALRVTVQ</sequence>
<protein>
    <recommendedName>
        <fullName evidence="3">PIN domain-containing protein</fullName>
    </recommendedName>
</protein>
<dbReference type="Gene3D" id="3.40.50.1010">
    <property type="entry name" value="5'-nuclease"/>
    <property type="match status" value="1"/>
</dbReference>
<evidence type="ECO:0008006" key="3">
    <source>
        <dbReference type="Google" id="ProtNLM"/>
    </source>
</evidence>
<dbReference type="Proteomes" id="UP001597512">
    <property type="component" value="Unassembled WGS sequence"/>
</dbReference>
<dbReference type="EMBL" id="JBHUOM010000002">
    <property type="protein sequence ID" value="MFD2933398.1"/>
    <property type="molecule type" value="Genomic_DNA"/>
</dbReference>
<proteinExistence type="predicted"/>
<reference evidence="2" key="1">
    <citation type="journal article" date="2019" name="Int. J. Syst. Evol. Microbiol.">
        <title>The Global Catalogue of Microorganisms (GCM) 10K type strain sequencing project: providing services to taxonomists for standard genome sequencing and annotation.</title>
        <authorList>
            <consortium name="The Broad Institute Genomics Platform"/>
            <consortium name="The Broad Institute Genome Sequencing Center for Infectious Disease"/>
            <person name="Wu L."/>
            <person name="Ma J."/>
        </authorList>
    </citation>
    <scope>NUCLEOTIDE SEQUENCE [LARGE SCALE GENOMIC DNA]</scope>
    <source>
        <strain evidence="2">KCTC 52490</strain>
    </source>
</reference>
<evidence type="ECO:0000313" key="1">
    <source>
        <dbReference type="EMBL" id="MFD2933398.1"/>
    </source>
</evidence>